<evidence type="ECO:0000313" key="11">
    <source>
        <dbReference type="EMBL" id="ABP85405.1"/>
    </source>
</evidence>
<dbReference type="AlphaFoldDB" id="A4XVN9"/>
<dbReference type="Pfam" id="PF00672">
    <property type="entry name" value="HAMP"/>
    <property type="match status" value="1"/>
</dbReference>
<dbReference type="CDD" id="cd06225">
    <property type="entry name" value="HAMP"/>
    <property type="match status" value="1"/>
</dbReference>
<dbReference type="Gene3D" id="1.10.287.950">
    <property type="entry name" value="Methyl-accepting chemotaxis protein"/>
    <property type="match status" value="1"/>
</dbReference>
<dbReference type="PROSITE" id="PS50885">
    <property type="entry name" value="HAMP"/>
    <property type="match status" value="1"/>
</dbReference>
<evidence type="ECO:0000256" key="7">
    <source>
        <dbReference type="PROSITE-ProRule" id="PRU00284"/>
    </source>
</evidence>
<sequence>MRDRPAWRSGSTKLLKHVSSWSAFMLRAFADLGFRWKIALPILLLAALLVTMGVLGMRGIAQVAESSTTLTNRHLPAISLLLNADRDLYQAFVAERSLLDENAEEHAAQLRKVHADNLQQAYDRVHKFAAMQPGSQALALVSEFDRGFERWKSTSLRVLEMSAGDPEAASRLSFGDSEMQFEEARNAIDKLGELEDEAANSVGTAAISRGAALAWQQGLIIAIGLLVCLVLVMGFPLLVTRPLHSLLHRIEQIADGDGDLRVRLDVLSRDELGKLSHAFNRFLDKLQPLIKEVGRVTGEVADSAKSLAGMAAANDRLISSEHAAVDQVSTAATEMSVAVHEVARNAQNAADAARHAEVQSREGAQVVGTTIHSIRQLAQEVESASDTIQTLEQETANIGAVLAVIKGIAEQTNLLALNAAIEAARAGEQGRGFAVVADEVRALAARTQESTKDIQQMIERLQIGVQNAVKATHSGSARARQSVEQAAGVDQALSVTGDSVQRINDMAAQIATACEQQSSVTEEIARNISDIRDLSNEAAQTSEQSTQASQRLSELSTDLAQLVGRFRV</sequence>
<dbReference type="SMART" id="SM00283">
    <property type="entry name" value="MA"/>
    <property type="match status" value="1"/>
</dbReference>
<name>A4XVN9_ECTM1</name>
<protein>
    <submittedName>
        <fullName evidence="11">Methyl-accepting chemotaxis sensory transducer</fullName>
    </submittedName>
</protein>
<evidence type="ECO:0000256" key="5">
    <source>
        <dbReference type="ARBA" id="ARBA00023224"/>
    </source>
</evidence>
<dbReference type="GO" id="GO:0007165">
    <property type="term" value="P:signal transduction"/>
    <property type="evidence" value="ECO:0007669"/>
    <property type="project" value="UniProtKB-KW"/>
</dbReference>
<evidence type="ECO:0000256" key="1">
    <source>
        <dbReference type="ARBA" id="ARBA00004141"/>
    </source>
</evidence>
<dbReference type="EMBL" id="CP000680">
    <property type="protein sequence ID" value="ABP85405.1"/>
    <property type="molecule type" value="Genomic_DNA"/>
</dbReference>
<evidence type="ECO:0000256" key="2">
    <source>
        <dbReference type="ARBA" id="ARBA00022692"/>
    </source>
</evidence>
<dbReference type="InterPro" id="IPR004089">
    <property type="entry name" value="MCPsignal_dom"/>
</dbReference>
<dbReference type="GO" id="GO:0006935">
    <property type="term" value="P:chemotaxis"/>
    <property type="evidence" value="ECO:0007669"/>
    <property type="project" value="UniProtKB-ARBA"/>
</dbReference>
<dbReference type="KEGG" id="pmy:Pmen_2650"/>
<dbReference type="Pfam" id="PF00015">
    <property type="entry name" value="MCPsignal"/>
    <property type="match status" value="1"/>
</dbReference>
<feature type="domain" description="Methyl-accepting transducer" evidence="9">
    <location>
        <begin position="296"/>
        <end position="532"/>
    </location>
</feature>
<dbReference type="SMART" id="SM00304">
    <property type="entry name" value="HAMP"/>
    <property type="match status" value="1"/>
</dbReference>
<keyword evidence="5 7" id="KW-0807">Transducer</keyword>
<comment type="subcellular location">
    <subcellularLocation>
        <location evidence="1">Membrane</location>
        <topology evidence="1">Multi-pass membrane protein</topology>
    </subcellularLocation>
</comment>
<dbReference type="CDD" id="cd11386">
    <property type="entry name" value="MCP_signal"/>
    <property type="match status" value="1"/>
</dbReference>
<proteinExistence type="inferred from homology"/>
<feature type="domain" description="HAMP" evidence="10">
    <location>
        <begin position="237"/>
        <end position="291"/>
    </location>
</feature>
<dbReference type="HOGENOM" id="CLU_000445_107_27_6"/>
<accession>A4XVN9</accession>
<evidence type="ECO:0000256" key="8">
    <source>
        <dbReference type="SAM" id="Phobius"/>
    </source>
</evidence>
<dbReference type="InterPro" id="IPR024478">
    <property type="entry name" value="HlyB_4HB_MCP"/>
</dbReference>
<keyword evidence="2 8" id="KW-0812">Transmembrane</keyword>
<evidence type="ECO:0000259" key="9">
    <source>
        <dbReference type="PROSITE" id="PS50111"/>
    </source>
</evidence>
<dbReference type="STRING" id="399739.Pmen_2650"/>
<evidence type="ECO:0000256" key="6">
    <source>
        <dbReference type="ARBA" id="ARBA00029447"/>
    </source>
</evidence>
<organism evidence="11">
    <name type="scientific">Ectopseudomonas mendocina (strain ymp)</name>
    <name type="common">Pseudomonas mendocina</name>
    <dbReference type="NCBI Taxonomy" id="399739"/>
    <lineage>
        <taxon>Bacteria</taxon>
        <taxon>Pseudomonadati</taxon>
        <taxon>Pseudomonadota</taxon>
        <taxon>Gammaproteobacteria</taxon>
        <taxon>Pseudomonadales</taxon>
        <taxon>Pseudomonadaceae</taxon>
        <taxon>Ectopseudomonas</taxon>
    </lineage>
</organism>
<dbReference type="FunFam" id="1.10.287.950:FF:000001">
    <property type="entry name" value="Methyl-accepting chemotaxis sensory transducer"/>
    <property type="match status" value="1"/>
</dbReference>
<keyword evidence="4 8" id="KW-0472">Membrane</keyword>
<dbReference type="SUPFAM" id="SSF58104">
    <property type="entry name" value="Methyl-accepting chemotaxis protein (MCP) signaling domain"/>
    <property type="match status" value="1"/>
</dbReference>
<evidence type="ECO:0000256" key="3">
    <source>
        <dbReference type="ARBA" id="ARBA00022989"/>
    </source>
</evidence>
<dbReference type="PROSITE" id="PS50111">
    <property type="entry name" value="CHEMOTAXIS_TRANSDUC_2"/>
    <property type="match status" value="1"/>
</dbReference>
<dbReference type="Pfam" id="PF12729">
    <property type="entry name" value="4HB_MCP_1"/>
    <property type="match status" value="1"/>
</dbReference>
<dbReference type="InterPro" id="IPR003660">
    <property type="entry name" value="HAMP_dom"/>
</dbReference>
<comment type="similarity">
    <text evidence="6">Belongs to the methyl-accepting chemotaxis (MCP) protein family.</text>
</comment>
<feature type="transmembrane region" description="Helical" evidence="8">
    <location>
        <begin position="218"/>
        <end position="239"/>
    </location>
</feature>
<dbReference type="eggNOG" id="COG0840">
    <property type="taxonomic scope" value="Bacteria"/>
</dbReference>
<dbReference type="PANTHER" id="PTHR32089">
    <property type="entry name" value="METHYL-ACCEPTING CHEMOTAXIS PROTEIN MCPB"/>
    <property type="match status" value="1"/>
</dbReference>
<evidence type="ECO:0000256" key="4">
    <source>
        <dbReference type="ARBA" id="ARBA00023136"/>
    </source>
</evidence>
<dbReference type="PANTHER" id="PTHR32089:SF119">
    <property type="entry name" value="METHYL-ACCEPTING CHEMOTAXIS PROTEIN CTPL"/>
    <property type="match status" value="1"/>
</dbReference>
<reference evidence="11" key="1">
    <citation type="submission" date="2007-04" db="EMBL/GenBank/DDBJ databases">
        <title>Complete sequence of Pseudomonas mendocina ymp.</title>
        <authorList>
            <consortium name="US DOE Joint Genome Institute"/>
            <person name="Copeland A."/>
            <person name="Lucas S."/>
            <person name="Lapidus A."/>
            <person name="Barry K."/>
            <person name="Glavina del Rio T."/>
            <person name="Dalin E."/>
            <person name="Tice H."/>
            <person name="Pitluck S."/>
            <person name="Kiss H."/>
            <person name="Brettin T."/>
            <person name="Detter J.C."/>
            <person name="Bruce D."/>
            <person name="Han C."/>
            <person name="Schmutz J."/>
            <person name="Larimer F."/>
            <person name="Land M."/>
            <person name="Hauser L."/>
            <person name="Kyrpides N."/>
            <person name="Mikhailova N."/>
            <person name="Hersman L."/>
            <person name="Dubois J."/>
            <person name="Maurice P."/>
            <person name="Richardson P."/>
        </authorList>
    </citation>
    <scope>NUCLEOTIDE SEQUENCE [LARGE SCALE GENOMIC DNA]</scope>
    <source>
        <strain evidence="11">Ymp</strain>
    </source>
</reference>
<dbReference type="GO" id="GO:0016020">
    <property type="term" value="C:membrane"/>
    <property type="evidence" value="ECO:0007669"/>
    <property type="project" value="UniProtKB-SubCell"/>
</dbReference>
<gene>
    <name evidence="11" type="ordered locus">Pmen_2650</name>
</gene>
<keyword evidence="3 8" id="KW-1133">Transmembrane helix</keyword>
<evidence type="ECO:0000259" key="10">
    <source>
        <dbReference type="PROSITE" id="PS50885"/>
    </source>
</evidence>